<feature type="signal peptide" evidence="1">
    <location>
        <begin position="1"/>
        <end position="23"/>
    </location>
</feature>
<feature type="chain" id="PRO_5008069166" evidence="1">
    <location>
        <begin position="24"/>
        <end position="169"/>
    </location>
</feature>
<reference evidence="2 3" key="1">
    <citation type="submission" date="2016-03" db="EMBL/GenBank/DDBJ databases">
        <authorList>
            <person name="Ploux O."/>
        </authorList>
    </citation>
    <scope>NUCLEOTIDE SEQUENCE [LARGE SCALE GENOMIC DNA]</scope>
    <source>
        <strain evidence="2 3">R-45370</strain>
    </source>
</reference>
<comment type="caution">
    <text evidence="2">The sequence shown here is derived from an EMBL/GenBank/DDBJ whole genome shotgun (WGS) entry which is preliminary data.</text>
</comment>
<dbReference type="OrthoDB" id="5570450at2"/>
<protein>
    <submittedName>
        <fullName evidence="2">Uncharacterized protein</fullName>
    </submittedName>
</protein>
<dbReference type="EMBL" id="LUUI01000091">
    <property type="protein sequence ID" value="OAI17053.1"/>
    <property type="molecule type" value="Genomic_DNA"/>
</dbReference>
<organism evidence="2 3">
    <name type="scientific">Methylomonas lenta</name>
    <dbReference type="NCBI Taxonomy" id="980561"/>
    <lineage>
        <taxon>Bacteria</taxon>
        <taxon>Pseudomonadati</taxon>
        <taxon>Pseudomonadota</taxon>
        <taxon>Gammaproteobacteria</taxon>
        <taxon>Methylococcales</taxon>
        <taxon>Methylococcaceae</taxon>
        <taxon>Methylomonas</taxon>
    </lineage>
</organism>
<gene>
    <name evidence="2" type="ORF">A1359_00410</name>
</gene>
<dbReference type="Proteomes" id="UP000078476">
    <property type="component" value="Unassembled WGS sequence"/>
</dbReference>
<keyword evidence="1" id="KW-0732">Signal</keyword>
<evidence type="ECO:0000313" key="3">
    <source>
        <dbReference type="Proteomes" id="UP000078476"/>
    </source>
</evidence>
<accession>A0A177NHX1</accession>
<dbReference type="STRING" id="980561.A1359_00410"/>
<dbReference type="AlphaFoldDB" id="A0A177NHX1"/>
<sequence length="169" mass="19147">MKFKHLALALAFATGSFSMLNNAAYAEEAAAVSTSAEDGEDLKMFRFALRMDRLEFIKSAMQLDEAQEQKFLEQYDRFDIELKALHDERLAIIEEYAANFDKITDKEADVLVKRSFDFRKKRTALLEKYYQLVAKATSKVIAARFLQVESVLQGTADVTIGSSIPLMAK</sequence>
<evidence type="ECO:0000313" key="2">
    <source>
        <dbReference type="EMBL" id="OAI17053.1"/>
    </source>
</evidence>
<dbReference type="RefSeq" id="WP_066980474.1">
    <property type="nucleotide sequence ID" value="NZ_LUUI01000091.1"/>
</dbReference>
<proteinExistence type="predicted"/>
<name>A0A177NHX1_9GAMM</name>
<evidence type="ECO:0000256" key="1">
    <source>
        <dbReference type="SAM" id="SignalP"/>
    </source>
</evidence>
<keyword evidence="3" id="KW-1185">Reference proteome</keyword>